<evidence type="ECO:0000259" key="4">
    <source>
        <dbReference type="PROSITE" id="PS01124"/>
    </source>
</evidence>
<dbReference type="PATRIC" id="fig|1158607.3.peg.3060"/>
<dbReference type="HOGENOM" id="CLU_036605_0_1_9"/>
<dbReference type="EMBL" id="AJAQ01000033">
    <property type="protein sequence ID" value="EOH91774.1"/>
    <property type="molecule type" value="Genomic_DNA"/>
</dbReference>
<dbReference type="PRINTS" id="PR00032">
    <property type="entry name" value="HTHARAC"/>
</dbReference>
<comment type="caution">
    <text evidence="5">The sequence shown here is derived from an EMBL/GenBank/DDBJ whole genome shotgun (WGS) entry which is preliminary data.</text>
</comment>
<dbReference type="InterPro" id="IPR018062">
    <property type="entry name" value="HTH_AraC-typ_CS"/>
</dbReference>
<dbReference type="InterPro" id="IPR018060">
    <property type="entry name" value="HTH_AraC"/>
</dbReference>
<proteinExistence type="predicted"/>
<evidence type="ECO:0000313" key="6">
    <source>
        <dbReference type="Proteomes" id="UP000013782"/>
    </source>
</evidence>
<evidence type="ECO:0000256" key="3">
    <source>
        <dbReference type="ARBA" id="ARBA00023163"/>
    </source>
</evidence>
<name>R2SUK3_9ENTE</name>
<feature type="domain" description="HTH araC/xylS-type" evidence="4">
    <location>
        <begin position="235"/>
        <end position="333"/>
    </location>
</feature>
<dbReference type="InterPro" id="IPR018771">
    <property type="entry name" value="PocR_dom"/>
</dbReference>
<dbReference type="SUPFAM" id="SSF46689">
    <property type="entry name" value="Homeodomain-like"/>
    <property type="match status" value="1"/>
</dbReference>
<dbReference type="PANTHER" id="PTHR43280:SF2">
    <property type="entry name" value="HTH-TYPE TRANSCRIPTIONAL REGULATOR EXSA"/>
    <property type="match status" value="1"/>
</dbReference>
<dbReference type="InterPro" id="IPR020449">
    <property type="entry name" value="Tscrpt_reg_AraC-type_HTH"/>
</dbReference>
<dbReference type="AlphaFoldDB" id="R2SUK3"/>
<keyword evidence="1" id="KW-0805">Transcription regulation</keyword>
<keyword evidence="6" id="KW-1185">Reference proteome</keyword>
<dbReference type="PANTHER" id="PTHR43280">
    <property type="entry name" value="ARAC-FAMILY TRANSCRIPTIONAL REGULATOR"/>
    <property type="match status" value="1"/>
</dbReference>
<dbReference type="eggNOG" id="COG4936">
    <property type="taxonomic scope" value="Bacteria"/>
</dbReference>
<dbReference type="InterPro" id="IPR009057">
    <property type="entry name" value="Homeodomain-like_sf"/>
</dbReference>
<dbReference type="PROSITE" id="PS01124">
    <property type="entry name" value="HTH_ARAC_FAMILY_2"/>
    <property type="match status" value="1"/>
</dbReference>
<reference evidence="5 6" key="1">
    <citation type="submission" date="2013-02" db="EMBL/GenBank/DDBJ databases">
        <title>The Genome Sequence of Enterococcus pallens BAA-351.</title>
        <authorList>
            <consortium name="The Broad Institute Genome Sequencing Platform"/>
            <consortium name="The Broad Institute Genome Sequencing Center for Infectious Disease"/>
            <person name="Earl A.M."/>
            <person name="Gilmore M.S."/>
            <person name="Lebreton F."/>
            <person name="Walker B."/>
            <person name="Young S.K."/>
            <person name="Zeng Q."/>
            <person name="Gargeya S."/>
            <person name="Fitzgerald M."/>
            <person name="Haas B."/>
            <person name="Abouelleil A."/>
            <person name="Alvarado L."/>
            <person name="Arachchi H.M."/>
            <person name="Berlin A.M."/>
            <person name="Chapman S.B."/>
            <person name="Dewar J."/>
            <person name="Goldberg J."/>
            <person name="Griggs A."/>
            <person name="Gujja S."/>
            <person name="Hansen M."/>
            <person name="Howarth C."/>
            <person name="Imamovic A."/>
            <person name="Larimer J."/>
            <person name="McCowan C."/>
            <person name="Murphy C."/>
            <person name="Neiman D."/>
            <person name="Pearson M."/>
            <person name="Priest M."/>
            <person name="Roberts A."/>
            <person name="Saif S."/>
            <person name="Shea T."/>
            <person name="Sisk P."/>
            <person name="Sykes S."/>
            <person name="Wortman J."/>
            <person name="Nusbaum C."/>
            <person name="Birren B."/>
        </authorList>
    </citation>
    <scope>NUCLEOTIDE SEQUENCE [LARGE SCALE GENOMIC DNA]</scope>
    <source>
        <strain evidence="5 6">ATCC BAA-351</strain>
    </source>
</reference>
<evidence type="ECO:0000256" key="1">
    <source>
        <dbReference type="ARBA" id="ARBA00023015"/>
    </source>
</evidence>
<keyword evidence="3" id="KW-0804">Transcription</keyword>
<organism evidence="5 6">
    <name type="scientific">Enterococcus pallens ATCC BAA-351</name>
    <dbReference type="NCBI Taxonomy" id="1158607"/>
    <lineage>
        <taxon>Bacteria</taxon>
        <taxon>Bacillati</taxon>
        <taxon>Bacillota</taxon>
        <taxon>Bacilli</taxon>
        <taxon>Lactobacillales</taxon>
        <taxon>Enterococcaceae</taxon>
        <taxon>Enterococcus</taxon>
    </lineage>
</organism>
<evidence type="ECO:0000313" key="5">
    <source>
        <dbReference type="EMBL" id="EOH91774.1"/>
    </source>
</evidence>
<dbReference type="eggNOG" id="COG2207">
    <property type="taxonomic scope" value="Bacteria"/>
</dbReference>
<dbReference type="PROSITE" id="PS00041">
    <property type="entry name" value="HTH_ARAC_FAMILY_1"/>
    <property type="match status" value="1"/>
</dbReference>
<keyword evidence="2" id="KW-0238">DNA-binding</keyword>
<gene>
    <name evidence="5" type="ORF">UAU_03076</name>
</gene>
<dbReference type="STRING" id="160454.RV10_GL005069"/>
<dbReference type="Pfam" id="PF10114">
    <property type="entry name" value="PocR"/>
    <property type="match status" value="1"/>
</dbReference>
<dbReference type="Proteomes" id="UP000013782">
    <property type="component" value="Unassembled WGS sequence"/>
</dbReference>
<dbReference type="SMART" id="SM00342">
    <property type="entry name" value="HTH_ARAC"/>
    <property type="match status" value="1"/>
</dbReference>
<evidence type="ECO:0000256" key="2">
    <source>
        <dbReference type="ARBA" id="ARBA00023125"/>
    </source>
</evidence>
<accession>R2SUK3</accession>
<dbReference type="Pfam" id="PF12833">
    <property type="entry name" value="HTH_18"/>
    <property type="match status" value="1"/>
</dbReference>
<dbReference type="GO" id="GO:0003700">
    <property type="term" value="F:DNA-binding transcription factor activity"/>
    <property type="evidence" value="ECO:0007669"/>
    <property type="project" value="InterPro"/>
</dbReference>
<dbReference type="GO" id="GO:0043565">
    <property type="term" value="F:sequence-specific DNA binding"/>
    <property type="evidence" value="ECO:0007669"/>
    <property type="project" value="InterPro"/>
</dbReference>
<sequence>MGMEFELEQVLDLKKWEAVQEAIAIATHLAIVLVDYRGKPVTHHSQVQPFCQRARAHPTLAAYCEKCDARGGLEAVRTGEPYIYRCHFDIVDIAIPIMLDHNYVGAIMAGEIRLDKEQENLEQVLRTPSDPIFSAFIEEYRSFYDNYPVLSLTDLQNTAVMLEKLSSYIVTEAIKKDYLVRTYKQSLRLASRNVSHETAEIPVLEQVRDDVQLSLLENRLTQKEGQYIAKNPLLQPALDAVFINKSSHLSLQELAELTNLSTSYLSRLLKEELGQPFSQFYAELKVRWAKDLLESSNMTISEISDELGYVEASYFVRSFKKIAGITPLKYRKVARKK</sequence>
<protein>
    <recommendedName>
        <fullName evidence="4">HTH araC/xylS-type domain-containing protein</fullName>
    </recommendedName>
</protein>
<dbReference type="Gene3D" id="1.10.10.60">
    <property type="entry name" value="Homeodomain-like"/>
    <property type="match status" value="2"/>
</dbReference>